<dbReference type="InterPro" id="IPR018060">
    <property type="entry name" value="HTH_AraC"/>
</dbReference>
<keyword evidence="1" id="KW-0805">Transcription regulation</keyword>
<dbReference type="AlphaFoldDB" id="A0A375C5A4"/>
<dbReference type="GO" id="GO:0003700">
    <property type="term" value="F:DNA-binding transcription factor activity"/>
    <property type="evidence" value="ECO:0007669"/>
    <property type="project" value="InterPro"/>
</dbReference>
<dbReference type="PANTHER" id="PTHR43130">
    <property type="entry name" value="ARAC-FAMILY TRANSCRIPTIONAL REGULATOR"/>
    <property type="match status" value="1"/>
</dbReference>
<organism evidence="4">
    <name type="scientific">Cupriavidus taiwanensis</name>
    <dbReference type="NCBI Taxonomy" id="164546"/>
    <lineage>
        <taxon>Bacteria</taxon>
        <taxon>Pseudomonadati</taxon>
        <taxon>Pseudomonadota</taxon>
        <taxon>Betaproteobacteria</taxon>
        <taxon>Burkholderiales</taxon>
        <taxon>Burkholderiaceae</taxon>
        <taxon>Cupriavidus</taxon>
    </lineage>
</organism>
<gene>
    <name evidence="4" type="ORF">CBM2587_B60027</name>
</gene>
<dbReference type="OrthoDB" id="8543772at2"/>
<protein>
    <submittedName>
        <fullName evidence="4">Transcriptional regulator, AraC family</fullName>
    </submittedName>
</protein>
<dbReference type="Gene3D" id="1.10.10.60">
    <property type="entry name" value="Homeodomain-like"/>
    <property type="match status" value="1"/>
</dbReference>
<dbReference type="SMART" id="SM00342">
    <property type="entry name" value="HTH_ARAC"/>
    <property type="match status" value="1"/>
</dbReference>
<evidence type="ECO:0000256" key="1">
    <source>
        <dbReference type="ARBA" id="ARBA00023015"/>
    </source>
</evidence>
<dbReference type="GO" id="GO:0043565">
    <property type="term" value="F:sequence-specific DNA binding"/>
    <property type="evidence" value="ECO:0007669"/>
    <property type="project" value="InterPro"/>
</dbReference>
<evidence type="ECO:0000259" key="3">
    <source>
        <dbReference type="PROSITE" id="PS01124"/>
    </source>
</evidence>
<dbReference type="Pfam" id="PF12833">
    <property type="entry name" value="HTH_18"/>
    <property type="match status" value="1"/>
</dbReference>
<name>A0A375C5A4_9BURK</name>
<reference evidence="4" key="1">
    <citation type="submission" date="2018-01" db="EMBL/GenBank/DDBJ databases">
        <authorList>
            <person name="Clerissi C."/>
        </authorList>
    </citation>
    <scope>NUCLEOTIDE SEQUENCE</scope>
    <source>
        <strain evidence="4">Cupriavidus sp. LMG 19464</strain>
    </source>
</reference>
<comment type="caution">
    <text evidence="4">The sequence shown here is derived from an EMBL/GenBank/DDBJ whole genome shotgun (WGS) entry which is preliminary data.</text>
</comment>
<dbReference type="SUPFAM" id="SSF52317">
    <property type="entry name" value="Class I glutamine amidotransferase-like"/>
    <property type="match status" value="1"/>
</dbReference>
<dbReference type="EMBL" id="OFSQ01000035">
    <property type="protein sequence ID" value="SOY62940.1"/>
    <property type="molecule type" value="Genomic_DNA"/>
</dbReference>
<evidence type="ECO:0000256" key="2">
    <source>
        <dbReference type="ARBA" id="ARBA00023163"/>
    </source>
</evidence>
<dbReference type="InterPro" id="IPR009057">
    <property type="entry name" value="Homeodomain-like_sf"/>
</dbReference>
<dbReference type="RefSeq" id="WP_116358250.1">
    <property type="nucleotide sequence ID" value="NZ_LT976854.1"/>
</dbReference>
<keyword evidence="2" id="KW-0804">Transcription</keyword>
<proteinExistence type="predicted"/>
<accession>A0A375C5A4</accession>
<sequence length="323" mass="35414">MHTVAVIAFEGISPFHLSVPCIVFGDDLDRLGVPRYRLLICGETPGLMATMSGFRIEVEHDLSVLEQADTVIMPAWRDPAEPAPQALLDALRRASARGARIAGLCLGTFVVAEAGLLDGRTAATHWAWADDFAQRYPRVRLDRDSLYIDDGEILTSAGTAAALDCCLHLVRRDHGAEVANRMARRMVVAPHRHGGQAQYIEHPLPQADGADRLSLTLDWAIAHLAEPLTLDTLAEKAGMSRRNFTRRFKEKTGTTVTQWLLNHRLTAARRLLETTDKGVDLVAELVGFGSAVSLRQHFTQALAVSPSAYRKQFGNAAPRQRAG</sequence>
<dbReference type="CDD" id="cd03137">
    <property type="entry name" value="GATase1_AraC_1"/>
    <property type="match status" value="1"/>
</dbReference>
<dbReference type="InterPro" id="IPR029062">
    <property type="entry name" value="Class_I_gatase-like"/>
</dbReference>
<dbReference type="SUPFAM" id="SSF46689">
    <property type="entry name" value="Homeodomain-like"/>
    <property type="match status" value="2"/>
</dbReference>
<dbReference type="Proteomes" id="UP000256780">
    <property type="component" value="Chromosome CBM2587_b"/>
</dbReference>
<dbReference type="Gene3D" id="3.40.50.880">
    <property type="match status" value="1"/>
</dbReference>
<dbReference type="PANTHER" id="PTHR43130:SF3">
    <property type="entry name" value="HTH-TYPE TRANSCRIPTIONAL REGULATOR RV1931C"/>
    <property type="match status" value="1"/>
</dbReference>
<feature type="domain" description="HTH araC/xylS-type" evidence="3">
    <location>
        <begin position="214"/>
        <end position="312"/>
    </location>
</feature>
<dbReference type="InterPro" id="IPR052158">
    <property type="entry name" value="INH-QAR"/>
</dbReference>
<dbReference type="PROSITE" id="PS01124">
    <property type="entry name" value="HTH_ARAC_FAMILY_2"/>
    <property type="match status" value="1"/>
</dbReference>
<dbReference type="Pfam" id="PF01965">
    <property type="entry name" value="DJ-1_PfpI"/>
    <property type="match status" value="1"/>
</dbReference>
<evidence type="ECO:0000313" key="4">
    <source>
        <dbReference type="EMBL" id="SOY62940.1"/>
    </source>
</evidence>
<dbReference type="InterPro" id="IPR002818">
    <property type="entry name" value="DJ-1/PfpI"/>
</dbReference>